<dbReference type="InterPro" id="IPR011611">
    <property type="entry name" value="PfkB_dom"/>
</dbReference>
<dbReference type="InterPro" id="IPR002139">
    <property type="entry name" value="Ribo/fructo_kinase"/>
</dbReference>
<evidence type="ECO:0000313" key="10">
    <source>
        <dbReference type="Proteomes" id="UP001596302"/>
    </source>
</evidence>
<dbReference type="PANTHER" id="PTHR43085:SF1">
    <property type="entry name" value="PSEUDOURIDINE KINASE-RELATED"/>
    <property type="match status" value="1"/>
</dbReference>
<gene>
    <name evidence="9" type="ORF">ACFQE5_13180</name>
</gene>
<dbReference type="InterPro" id="IPR050306">
    <property type="entry name" value="PfkB_Carbo_kinase"/>
</dbReference>
<evidence type="ECO:0000256" key="1">
    <source>
        <dbReference type="ARBA" id="ARBA00010688"/>
    </source>
</evidence>
<dbReference type="Pfam" id="PF00294">
    <property type="entry name" value="PfkB"/>
    <property type="match status" value="1"/>
</dbReference>
<proteinExistence type="inferred from homology"/>
<organism evidence="9 10">
    <name type="scientific">Pseudonocardia hispaniensis</name>
    <dbReference type="NCBI Taxonomy" id="904933"/>
    <lineage>
        <taxon>Bacteria</taxon>
        <taxon>Bacillati</taxon>
        <taxon>Actinomycetota</taxon>
        <taxon>Actinomycetes</taxon>
        <taxon>Pseudonocardiales</taxon>
        <taxon>Pseudonocardiaceae</taxon>
        <taxon>Pseudonocardia</taxon>
    </lineage>
</organism>
<protein>
    <submittedName>
        <fullName evidence="9">Carbohydrate kinase</fullName>
        <ecNumber evidence="9">2.7.1.-</ecNumber>
    </submittedName>
</protein>
<evidence type="ECO:0000256" key="2">
    <source>
        <dbReference type="ARBA" id="ARBA00022679"/>
    </source>
</evidence>
<evidence type="ECO:0000256" key="5">
    <source>
        <dbReference type="ARBA" id="ARBA00022840"/>
    </source>
</evidence>
<dbReference type="InterPro" id="IPR029056">
    <property type="entry name" value="Ribokinase-like"/>
</dbReference>
<dbReference type="SUPFAM" id="SSF53613">
    <property type="entry name" value="Ribokinase-like"/>
    <property type="match status" value="1"/>
</dbReference>
<keyword evidence="5" id="KW-0067">ATP-binding</keyword>
<feature type="region of interest" description="Disordered" evidence="7">
    <location>
        <begin position="308"/>
        <end position="328"/>
    </location>
</feature>
<dbReference type="CDD" id="cd01167">
    <property type="entry name" value="bac_FRK"/>
    <property type="match status" value="1"/>
</dbReference>
<reference evidence="10" key="1">
    <citation type="journal article" date="2019" name="Int. J. Syst. Evol. Microbiol.">
        <title>The Global Catalogue of Microorganisms (GCM) 10K type strain sequencing project: providing services to taxonomists for standard genome sequencing and annotation.</title>
        <authorList>
            <consortium name="The Broad Institute Genomics Platform"/>
            <consortium name="The Broad Institute Genome Sequencing Center for Infectious Disease"/>
            <person name="Wu L."/>
            <person name="Ma J."/>
        </authorList>
    </citation>
    <scope>NUCLEOTIDE SEQUENCE [LARGE SCALE GENOMIC DNA]</scope>
    <source>
        <strain evidence="10">CCM 8391</strain>
    </source>
</reference>
<feature type="domain" description="Carbohydrate kinase PfkB" evidence="8">
    <location>
        <begin position="8"/>
        <end position="311"/>
    </location>
</feature>
<dbReference type="EMBL" id="JBHSQW010000026">
    <property type="protein sequence ID" value="MFC5995164.1"/>
    <property type="molecule type" value="Genomic_DNA"/>
</dbReference>
<comment type="caution">
    <text evidence="9">The sequence shown here is derived from an EMBL/GenBank/DDBJ whole genome shotgun (WGS) entry which is preliminary data.</text>
</comment>
<dbReference type="EC" id="2.7.1.-" evidence="9"/>
<dbReference type="InterPro" id="IPR002173">
    <property type="entry name" value="Carboh/pur_kinase_PfkB_CS"/>
</dbReference>
<evidence type="ECO:0000259" key="8">
    <source>
        <dbReference type="Pfam" id="PF00294"/>
    </source>
</evidence>
<evidence type="ECO:0000256" key="3">
    <source>
        <dbReference type="ARBA" id="ARBA00022741"/>
    </source>
</evidence>
<accession>A0ABW1J3E6</accession>
<keyword evidence="2 6" id="KW-0808">Transferase</keyword>
<keyword evidence="3" id="KW-0547">Nucleotide-binding</keyword>
<keyword evidence="10" id="KW-1185">Reference proteome</keyword>
<evidence type="ECO:0000313" key="9">
    <source>
        <dbReference type="EMBL" id="MFC5995164.1"/>
    </source>
</evidence>
<dbReference type="RefSeq" id="WP_379585185.1">
    <property type="nucleotide sequence ID" value="NZ_JBHSQW010000026.1"/>
</dbReference>
<dbReference type="PANTHER" id="PTHR43085">
    <property type="entry name" value="HEXOKINASE FAMILY MEMBER"/>
    <property type="match status" value="1"/>
</dbReference>
<dbReference type="PRINTS" id="PR00990">
    <property type="entry name" value="RIBOKINASE"/>
</dbReference>
<dbReference type="PROSITE" id="PS00584">
    <property type="entry name" value="PFKB_KINASES_2"/>
    <property type="match status" value="1"/>
</dbReference>
<dbReference type="Gene3D" id="3.40.1190.20">
    <property type="match status" value="1"/>
</dbReference>
<dbReference type="Proteomes" id="UP001596302">
    <property type="component" value="Unassembled WGS sequence"/>
</dbReference>
<evidence type="ECO:0000256" key="4">
    <source>
        <dbReference type="ARBA" id="ARBA00022777"/>
    </source>
</evidence>
<evidence type="ECO:0000256" key="7">
    <source>
        <dbReference type="SAM" id="MobiDB-lite"/>
    </source>
</evidence>
<dbReference type="GO" id="GO:0016301">
    <property type="term" value="F:kinase activity"/>
    <property type="evidence" value="ECO:0007669"/>
    <property type="project" value="UniProtKB-KW"/>
</dbReference>
<evidence type="ECO:0000256" key="6">
    <source>
        <dbReference type="RuleBase" id="RU003704"/>
    </source>
</evidence>
<sequence length="328" mass="32985">MRPGVVAVAGEALVDIVPAPVGGYYELAPGGSPANVAVGLARLGVPTRMLARLAADPLGERLRAHLAANGVDLAHAVAAREPTSLALVSVDAEGVASYDFRVDGTADWQWSAAELEGVLAPGSTGPVVAVHSGSLALTTPPGAAVLRALLVRAAAEATISYDPNCRPLLMGDPARVRAAAAELLATADVVKISAEDLTWLLPGRAPADVLDDWLGRGPALVAVTLGPDGVLAGTASGLRTRRPGRRVAVVDTVGAGDSFSAALLAGLHRRGLLGAAHRAALRAIDAASLNDVLDDAVAAAAITCSRRGADPPTAGELAGRWQAAPTGS</sequence>
<keyword evidence="4 6" id="KW-0418">Kinase</keyword>
<name>A0ABW1J3E6_9PSEU</name>
<comment type="similarity">
    <text evidence="1 6">Belongs to the carbohydrate kinase PfkB family.</text>
</comment>